<dbReference type="EMBL" id="AWTC01000005">
    <property type="protein sequence ID" value="EST12422.1"/>
    <property type="molecule type" value="Genomic_DNA"/>
</dbReference>
<sequence length="172" mass="20296">MLEDHAKIASLIHQAGEISGSKKLQKVVYILQKLGYPFDQIFHFHFYGPYSEELSVQLEELCHFGFLIENREDKGEEEKCHYRLSEAGEGFLSHYKNILPSVRSLTQKVMDQNTWFLERVAILLYFDYLPRNEAVKKVESIEKRTIQEDLERTFSFIDELRVLQSIEQPMPH</sequence>
<gene>
    <name evidence="1" type="ORF">P343_07270</name>
</gene>
<reference evidence="1 2" key="1">
    <citation type="journal article" date="2013" name="Genome Announc.">
        <title>Genome Sequence of Sporolactobacillus laevolacticus DSM442, an Efficient Polymer-Grade D-Lactate Producer from Agricultural Waste Cottonseed as a Nitrogen Source.</title>
        <authorList>
            <person name="Wang H."/>
            <person name="Wang L."/>
            <person name="Ju J."/>
            <person name="Yu B."/>
            <person name="Ma Y."/>
        </authorList>
    </citation>
    <scope>NUCLEOTIDE SEQUENCE [LARGE SCALE GENOMIC DNA]</scope>
    <source>
        <strain evidence="1 2">DSM 442</strain>
    </source>
</reference>
<organism evidence="1 2">
    <name type="scientific">Sporolactobacillus laevolacticus DSM 442</name>
    <dbReference type="NCBI Taxonomy" id="1395513"/>
    <lineage>
        <taxon>Bacteria</taxon>
        <taxon>Bacillati</taxon>
        <taxon>Bacillota</taxon>
        <taxon>Bacilli</taxon>
        <taxon>Bacillales</taxon>
        <taxon>Sporolactobacillaceae</taxon>
        <taxon>Sporolactobacillus</taxon>
    </lineage>
</organism>
<evidence type="ECO:0008006" key="3">
    <source>
        <dbReference type="Google" id="ProtNLM"/>
    </source>
</evidence>
<keyword evidence="2" id="KW-1185">Reference proteome</keyword>
<dbReference type="PATRIC" id="fig|1395513.3.peg.1477"/>
<comment type="caution">
    <text evidence="1">The sequence shown here is derived from an EMBL/GenBank/DDBJ whole genome shotgun (WGS) entry which is preliminary data.</text>
</comment>
<dbReference type="Proteomes" id="UP000018296">
    <property type="component" value="Unassembled WGS sequence"/>
</dbReference>
<proteinExistence type="predicted"/>
<accession>V6IYC2</accession>
<dbReference type="AlphaFoldDB" id="V6IYC2"/>
<protein>
    <recommendedName>
        <fullName evidence="3">YwgA</fullName>
    </recommendedName>
</protein>
<dbReference type="eggNOG" id="COG3465">
    <property type="taxonomic scope" value="Bacteria"/>
</dbReference>
<dbReference type="RefSeq" id="WP_023509729.1">
    <property type="nucleotide sequence ID" value="NZ_AWTC01000005.1"/>
</dbReference>
<dbReference type="OrthoDB" id="5507947at2"/>
<evidence type="ECO:0000313" key="2">
    <source>
        <dbReference type="Proteomes" id="UP000018296"/>
    </source>
</evidence>
<evidence type="ECO:0000313" key="1">
    <source>
        <dbReference type="EMBL" id="EST12422.1"/>
    </source>
</evidence>
<name>V6IYC2_9BACL</name>
<dbReference type="STRING" id="1395513.P343_07270"/>